<evidence type="ECO:0000313" key="1">
    <source>
        <dbReference type="EMBL" id="BCI54973.1"/>
    </source>
</evidence>
<proteinExistence type="predicted"/>
<protein>
    <submittedName>
        <fullName evidence="1">Uncharacterized protein</fullName>
    </submittedName>
</protein>
<evidence type="ECO:0000313" key="2">
    <source>
        <dbReference type="Proteomes" id="UP000515734"/>
    </source>
</evidence>
<organism evidence="1 2">
    <name type="scientific">Mycolicibacterium litorale</name>
    <dbReference type="NCBI Taxonomy" id="758802"/>
    <lineage>
        <taxon>Bacteria</taxon>
        <taxon>Bacillati</taxon>
        <taxon>Actinomycetota</taxon>
        <taxon>Actinomycetes</taxon>
        <taxon>Mycobacteriales</taxon>
        <taxon>Mycobacteriaceae</taxon>
        <taxon>Mycolicibacterium</taxon>
    </lineage>
</organism>
<gene>
    <name evidence="1" type="ORF">NIIDNTM18_42510</name>
</gene>
<dbReference type="AlphaFoldDB" id="A0A6S6P533"/>
<reference evidence="1 2" key="1">
    <citation type="submission" date="2020-07" db="EMBL/GenBank/DDBJ databases">
        <title>Complete genome sequence of Mycolicibacterium litorale like strain isolated from cardiac implantable electronic device infection.</title>
        <authorList>
            <person name="Fukano H."/>
            <person name="Miyama H."/>
            <person name="Hoshino Y."/>
        </authorList>
    </citation>
    <scope>NUCLEOTIDE SEQUENCE [LARGE SCALE GENOMIC DNA]</scope>
    <source>
        <strain evidence="1 2">NIIDNTM18</strain>
    </source>
</reference>
<accession>A0A6S6P533</accession>
<dbReference type="Proteomes" id="UP000515734">
    <property type="component" value="Chromosome"/>
</dbReference>
<sequence length="64" mass="7401">MSDREVLRDRIEQLLIEHTHVPGTDEVQAECVGASCTWRGWFLGDWRRHVAEVIADGVMNHERS</sequence>
<dbReference type="EMBL" id="AP023287">
    <property type="protein sequence ID" value="BCI54973.1"/>
    <property type="molecule type" value="Genomic_DNA"/>
</dbReference>
<name>A0A6S6P533_9MYCO</name>
<dbReference type="RefSeq" id="WP_185292752.1">
    <property type="nucleotide sequence ID" value="NZ_AP023287.1"/>
</dbReference>